<evidence type="ECO:0000256" key="2">
    <source>
        <dbReference type="ARBA" id="ARBA00004963"/>
    </source>
</evidence>
<dbReference type="InterPro" id="IPR050110">
    <property type="entry name" value="Glyoxalase_II_hydrolase"/>
</dbReference>
<dbReference type="GO" id="GO:0046872">
    <property type="term" value="F:metal ion binding"/>
    <property type="evidence" value="ECO:0007669"/>
    <property type="project" value="UniProtKB-KW"/>
</dbReference>
<accession>A0A495V8P3</accession>
<keyword evidence="10" id="KW-1185">Reference proteome</keyword>
<dbReference type="Proteomes" id="UP000274556">
    <property type="component" value="Unassembled WGS sequence"/>
</dbReference>
<evidence type="ECO:0000256" key="7">
    <source>
        <dbReference type="HAMAP-Rule" id="MF_01374"/>
    </source>
</evidence>
<dbReference type="PIRSF" id="PIRSF005457">
    <property type="entry name" value="Glx"/>
    <property type="match status" value="1"/>
</dbReference>
<dbReference type="InterPro" id="IPR017782">
    <property type="entry name" value="Hydroxyacylglutathione_Hdrlase"/>
</dbReference>
<comment type="similarity">
    <text evidence="3 7">Belongs to the metallo-beta-lactamase superfamily. Glyoxalase II family.</text>
</comment>
<proteinExistence type="inferred from homology"/>
<organism evidence="9 10">
    <name type="scientific">Thiocapsa rosea</name>
    <dbReference type="NCBI Taxonomy" id="69360"/>
    <lineage>
        <taxon>Bacteria</taxon>
        <taxon>Pseudomonadati</taxon>
        <taxon>Pseudomonadota</taxon>
        <taxon>Gammaproteobacteria</taxon>
        <taxon>Chromatiales</taxon>
        <taxon>Chromatiaceae</taxon>
        <taxon>Thiocapsa</taxon>
    </lineage>
</organism>
<sequence>MLEIRPIPAFEDNYIWLLTEEPGTAVVVDPGDADPVLDRLHAENRILSAILVTHHHGDHIGGLSVLRAVFPDARIYGPVDRRIRDLTDPLGEGTVVRPTGLSVDFRVMEVPGHTSTHIAYLGAGCLFCGDTLFAGGCGRVFDGTFEQLSDSLDRIAALPPETLVHCAHEYTLANLGFADWVEPGSPALSVRMESDRKRRATDRPTVPSRLELELATNPFLRTRVPEVVQAAERAAGRPLGSAREVFRALRQWKDDDYD</sequence>
<protein>
    <recommendedName>
        <fullName evidence="7">Hydroxyacylglutathione hydrolase</fullName>
        <ecNumber evidence="7">3.1.2.6</ecNumber>
    </recommendedName>
    <alternativeName>
        <fullName evidence="7">Glyoxalase II</fullName>
        <shortName evidence="7">Glx II</shortName>
    </alternativeName>
</protein>
<dbReference type="HAMAP" id="MF_01374">
    <property type="entry name" value="Glyoxalase_2"/>
    <property type="match status" value="1"/>
</dbReference>
<comment type="pathway">
    <text evidence="2 7">Secondary metabolite metabolism; methylglyoxal degradation; (R)-lactate from methylglyoxal: step 2/2.</text>
</comment>
<dbReference type="CDD" id="cd07723">
    <property type="entry name" value="hydroxyacylglutathione_hydrolase_MBL-fold"/>
    <property type="match status" value="1"/>
</dbReference>
<evidence type="ECO:0000256" key="3">
    <source>
        <dbReference type="ARBA" id="ARBA00006759"/>
    </source>
</evidence>
<keyword evidence="4 7" id="KW-0479">Metal-binding</keyword>
<dbReference type="PANTHER" id="PTHR43705:SF1">
    <property type="entry name" value="HYDROXYACYLGLUTATHIONE HYDROLASE GLOB"/>
    <property type="match status" value="1"/>
</dbReference>
<evidence type="ECO:0000256" key="5">
    <source>
        <dbReference type="ARBA" id="ARBA00022801"/>
    </source>
</evidence>
<comment type="cofactor">
    <cofactor evidence="7">
        <name>Zn(2+)</name>
        <dbReference type="ChEBI" id="CHEBI:29105"/>
    </cofactor>
    <text evidence="7">Binds 2 Zn(2+) ions per subunit.</text>
</comment>
<dbReference type="InterPro" id="IPR035680">
    <property type="entry name" value="Clx_II_MBL"/>
</dbReference>
<evidence type="ECO:0000256" key="4">
    <source>
        <dbReference type="ARBA" id="ARBA00022723"/>
    </source>
</evidence>
<dbReference type="SMART" id="SM00849">
    <property type="entry name" value="Lactamase_B"/>
    <property type="match status" value="1"/>
</dbReference>
<feature type="binding site" evidence="7">
    <location>
        <position position="130"/>
    </location>
    <ligand>
        <name>Zn(2+)</name>
        <dbReference type="ChEBI" id="CHEBI:29105"/>
        <label>1</label>
    </ligand>
</feature>
<dbReference type="Pfam" id="PF16123">
    <property type="entry name" value="HAGH_C"/>
    <property type="match status" value="1"/>
</dbReference>
<dbReference type="AlphaFoldDB" id="A0A495V8P3"/>
<feature type="binding site" evidence="7">
    <location>
        <position position="56"/>
    </location>
    <ligand>
        <name>Zn(2+)</name>
        <dbReference type="ChEBI" id="CHEBI:29105"/>
        <label>1</label>
    </ligand>
</feature>
<dbReference type="UniPathway" id="UPA00619">
    <property type="reaction ID" value="UER00676"/>
</dbReference>
<dbReference type="PANTHER" id="PTHR43705">
    <property type="entry name" value="HYDROXYACYLGLUTATHIONE HYDROLASE"/>
    <property type="match status" value="1"/>
</dbReference>
<dbReference type="GO" id="GO:0004416">
    <property type="term" value="F:hydroxyacylglutathione hydrolase activity"/>
    <property type="evidence" value="ECO:0007669"/>
    <property type="project" value="UniProtKB-UniRule"/>
</dbReference>
<comment type="caution">
    <text evidence="9">The sequence shown here is derived from an EMBL/GenBank/DDBJ whole genome shotgun (WGS) entry which is preliminary data.</text>
</comment>
<evidence type="ECO:0000259" key="8">
    <source>
        <dbReference type="SMART" id="SM00849"/>
    </source>
</evidence>
<reference evidence="9 10" key="1">
    <citation type="submission" date="2018-10" db="EMBL/GenBank/DDBJ databases">
        <title>Genomic Encyclopedia of Archaeal and Bacterial Type Strains, Phase II (KMG-II): from individual species to whole genera.</title>
        <authorList>
            <person name="Goeker M."/>
        </authorList>
    </citation>
    <scope>NUCLEOTIDE SEQUENCE [LARGE SCALE GENOMIC DNA]</scope>
    <source>
        <strain evidence="9 10">DSM 235</strain>
    </source>
</reference>
<feature type="domain" description="Metallo-beta-lactamase" evidence="8">
    <location>
        <begin position="12"/>
        <end position="168"/>
    </location>
</feature>
<comment type="subunit">
    <text evidence="7">Monomer.</text>
</comment>
<feature type="binding site" evidence="7">
    <location>
        <position position="113"/>
    </location>
    <ligand>
        <name>Zn(2+)</name>
        <dbReference type="ChEBI" id="CHEBI:29105"/>
        <label>1</label>
    </ligand>
</feature>
<evidence type="ECO:0000256" key="6">
    <source>
        <dbReference type="ARBA" id="ARBA00022833"/>
    </source>
</evidence>
<dbReference type="InterPro" id="IPR001279">
    <property type="entry name" value="Metallo-B-lactamas"/>
</dbReference>
<dbReference type="EC" id="3.1.2.6" evidence="7"/>
<feature type="binding site" evidence="7">
    <location>
        <position position="168"/>
    </location>
    <ligand>
        <name>Zn(2+)</name>
        <dbReference type="ChEBI" id="CHEBI:29105"/>
        <label>2</label>
    </ligand>
</feature>
<dbReference type="SUPFAM" id="SSF56281">
    <property type="entry name" value="Metallo-hydrolase/oxidoreductase"/>
    <property type="match status" value="1"/>
</dbReference>
<evidence type="ECO:0000313" key="10">
    <source>
        <dbReference type="Proteomes" id="UP000274556"/>
    </source>
</evidence>
<dbReference type="EMBL" id="RBXL01000001">
    <property type="protein sequence ID" value="RKT45100.1"/>
    <property type="molecule type" value="Genomic_DNA"/>
</dbReference>
<dbReference type="OrthoDB" id="9802248at2"/>
<dbReference type="InterPro" id="IPR032282">
    <property type="entry name" value="HAGH_C"/>
</dbReference>
<dbReference type="InterPro" id="IPR036866">
    <property type="entry name" value="RibonucZ/Hydroxyglut_hydro"/>
</dbReference>
<comment type="catalytic activity">
    <reaction evidence="1 7">
        <text>an S-(2-hydroxyacyl)glutathione + H2O = a 2-hydroxy carboxylate + glutathione + H(+)</text>
        <dbReference type="Rhea" id="RHEA:21864"/>
        <dbReference type="ChEBI" id="CHEBI:15377"/>
        <dbReference type="ChEBI" id="CHEBI:15378"/>
        <dbReference type="ChEBI" id="CHEBI:57925"/>
        <dbReference type="ChEBI" id="CHEBI:58896"/>
        <dbReference type="ChEBI" id="CHEBI:71261"/>
        <dbReference type="EC" id="3.1.2.6"/>
    </reaction>
</comment>
<keyword evidence="5 7" id="KW-0378">Hydrolase</keyword>
<dbReference type="Pfam" id="PF00753">
    <property type="entry name" value="Lactamase_B"/>
    <property type="match status" value="1"/>
</dbReference>
<feature type="binding site" evidence="7">
    <location>
        <position position="58"/>
    </location>
    <ligand>
        <name>Zn(2+)</name>
        <dbReference type="ChEBI" id="CHEBI:29105"/>
        <label>2</label>
    </ligand>
</feature>
<keyword evidence="6 7" id="KW-0862">Zinc</keyword>
<comment type="function">
    <text evidence="7">Thiolesterase that catalyzes the hydrolysis of S-D-lactoyl-glutathione to form glutathione and D-lactic acid.</text>
</comment>
<dbReference type="NCBIfam" id="TIGR03413">
    <property type="entry name" value="GSH_gloB"/>
    <property type="match status" value="1"/>
</dbReference>
<evidence type="ECO:0000313" key="9">
    <source>
        <dbReference type="EMBL" id="RKT45100.1"/>
    </source>
</evidence>
<dbReference type="GO" id="GO:0019243">
    <property type="term" value="P:methylglyoxal catabolic process to D-lactate via S-lactoyl-glutathione"/>
    <property type="evidence" value="ECO:0007669"/>
    <property type="project" value="UniProtKB-UniRule"/>
</dbReference>
<dbReference type="RefSeq" id="WP_120797432.1">
    <property type="nucleotide sequence ID" value="NZ_RBXL01000001.1"/>
</dbReference>
<feature type="binding site" evidence="7">
    <location>
        <position position="130"/>
    </location>
    <ligand>
        <name>Zn(2+)</name>
        <dbReference type="ChEBI" id="CHEBI:29105"/>
        <label>2</label>
    </ligand>
</feature>
<feature type="binding site" evidence="7">
    <location>
        <position position="54"/>
    </location>
    <ligand>
        <name>Zn(2+)</name>
        <dbReference type="ChEBI" id="CHEBI:29105"/>
        <label>1</label>
    </ligand>
</feature>
<feature type="binding site" evidence="7">
    <location>
        <position position="59"/>
    </location>
    <ligand>
        <name>Zn(2+)</name>
        <dbReference type="ChEBI" id="CHEBI:29105"/>
        <label>2</label>
    </ligand>
</feature>
<dbReference type="Gene3D" id="3.60.15.10">
    <property type="entry name" value="Ribonuclease Z/Hydroxyacylglutathione hydrolase-like"/>
    <property type="match status" value="1"/>
</dbReference>
<name>A0A495V8P3_9GAMM</name>
<evidence type="ECO:0000256" key="1">
    <source>
        <dbReference type="ARBA" id="ARBA00001623"/>
    </source>
</evidence>
<gene>
    <name evidence="7" type="primary">gloB</name>
    <name evidence="9" type="ORF">BDD21_2517</name>
</gene>